<reference evidence="2 3" key="1">
    <citation type="journal article" date="2020" name="Nat. Food">
        <title>A phased Vanilla planifolia genome enables genetic improvement of flavour and production.</title>
        <authorList>
            <person name="Hasing T."/>
            <person name="Tang H."/>
            <person name="Brym M."/>
            <person name="Khazi F."/>
            <person name="Huang T."/>
            <person name="Chambers A.H."/>
        </authorList>
    </citation>
    <scope>NUCLEOTIDE SEQUENCE [LARGE SCALE GENOMIC DNA]</scope>
    <source>
        <tissue evidence="2">Leaf</tissue>
    </source>
</reference>
<organism evidence="2 3">
    <name type="scientific">Vanilla planifolia</name>
    <name type="common">Vanilla</name>
    <dbReference type="NCBI Taxonomy" id="51239"/>
    <lineage>
        <taxon>Eukaryota</taxon>
        <taxon>Viridiplantae</taxon>
        <taxon>Streptophyta</taxon>
        <taxon>Embryophyta</taxon>
        <taxon>Tracheophyta</taxon>
        <taxon>Spermatophyta</taxon>
        <taxon>Magnoliopsida</taxon>
        <taxon>Liliopsida</taxon>
        <taxon>Asparagales</taxon>
        <taxon>Orchidaceae</taxon>
        <taxon>Vanilloideae</taxon>
        <taxon>Vanilleae</taxon>
        <taxon>Vanilla</taxon>
    </lineage>
</organism>
<evidence type="ECO:0000313" key="2">
    <source>
        <dbReference type="EMBL" id="KAG0469754.1"/>
    </source>
</evidence>
<evidence type="ECO:0000313" key="3">
    <source>
        <dbReference type="Proteomes" id="UP000636800"/>
    </source>
</evidence>
<feature type="region of interest" description="Disordered" evidence="1">
    <location>
        <begin position="1"/>
        <end position="45"/>
    </location>
</feature>
<feature type="compositionally biased region" description="Basic and acidic residues" evidence="1">
    <location>
        <begin position="15"/>
        <end position="28"/>
    </location>
</feature>
<comment type="caution">
    <text evidence="2">The sequence shown here is derived from an EMBL/GenBank/DDBJ whole genome shotgun (WGS) entry which is preliminary data.</text>
</comment>
<proteinExistence type="predicted"/>
<dbReference type="AlphaFoldDB" id="A0A835QHK6"/>
<gene>
    <name evidence="2" type="ORF">HPP92_016454</name>
</gene>
<dbReference type="OrthoDB" id="449052at2759"/>
<keyword evidence="3" id="KW-1185">Reference proteome</keyword>
<evidence type="ECO:0000256" key="1">
    <source>
        <dbReference type="SAM" id="MobiDB-lite"/>
    </source>
</evidence>
<dbReference type="EMBL" id="JADCNL010000008">
    <property type="protein sequence ID" value="KAG0469754.1"/>
    <property type="molecule type" value="Genomic_DNA"/>
</dbReference>
<protein>
    <submittedName>
        <fullName evidence="2">Uncharacterized protein</fullName>
    </submittedName>
</protein>
<accession>A0A835QHK6</accession>
<name>A0A835QHK6_VANPL</name>
<sequence>MTISEERFNSPVDLSGRRSVDRGERADHPQSSGSNQGGGSPHRRRVQCSGLQQICSWQPWNPCFLLLPAESAFSLGIRPQIDLR</sequence>
<dbReference type="Proteomes" id="UP000636800">
    <property type="component" value="Unassembled WGS sequence"/>
</dbReference>